<dbReference type="PANTHER" id="PTHR33567">
    <property type="entry name" value="CHROMATE ION TRANSPORTER (EUROFUNG)"/>
    <property type="match status" value="1"/>
</dbReference>
<feature type="compositionally biased region" description="Low complexity" evidence="7">
    <location>
        <begin position="13"/>
        <end position="37"/>
    </location>
</feature>
<feature type="transmembrane region" description="Helical" evidence="8">
    <location>
        <begin position="357"/>
        <end position="386"/>
    </location>
</feature>
<keyword evidence="4 8" id="KW-0812">Transmembrane</keyword>
<feature type="transmembrane region" description="Helical" evidence="8">
    <location>
        <begin position="252"/>
        <end position="273"/>
    </location>
</feature>
<dbReference type="PANTHER" id="PTHR33567:SF3">
    <property type="entry name" value="CHROMATE ION TRANSPORTER (EUROFUNG)"/>
    <property type="match status" value="1"/>
</dbReference>
<evidence type="ECO:0000313" key="10">
    <source>
        <dbReference type="Proteomes" id="UP000638848"/>
    </source>
</evidence>
<evidence type="ECO:0000256" key="2">
    <source>
        <dbReference type="ARBA" id="ARBA00005262"/>
    </source>
</evidence>
<organism evidence="9 10">
    <name type="scientific">Kocuria dechangensis</name>
    <dbReference type="NCBI Taxonomy" id="1176249"/>
    <lineage>
        <taxon>Bacteria</taxon>
        <taxon>Bacillati</taxon>
        <taxon>Actinomycetota</taxon>
        <taxon>Actinomycetes</taxon>
        <taxon>Micrococcales</taxon>
        <taxon>Micrococcaceae</taxon>
        <taxon>Kocuria</taxon>
    </lineage>
</organism>
<comment type="caution">
    <text evidence="9">The sequence shown here is derived from an EMBL/GenBank/DDBJ whole genome shotgun (WGS) entry which is preliminary data.</text>
</comment>
<evidence type="ECO:0000256" key="7">
    <source>
        <dbReference type="SAM" id="MobiDB-lite"/>
    </source>
</evidence>
<comment type="similarity">
    <text evidence="2">Belongs to the chromate ion transporter (CHR) (TC 2.A.51) family.</text>
</comment>
<keyword evidence="10" id="KW-1185">Reference proteome</keyword>
<reference evidence="9" key="2">
    <citation type="submission" date="2020-09" db="EMBL/GenBank/DDBJ databases">
        <authorList>
            <person name="Sun Q."/>
            <person name="Zhou Y."/>
        </authorList>
    </citation>
    <scope>NUCLEOTIDE SEQUENCE</scope>
    <source>
        <strain evidence="9">CGMCC 1.12187</strain>
    </source>
</reference>
<reference evidence="9" key="1">
    <citation type="journal article" date="2014" name="Int. J. Syst. Evol. Microbiol.">
        <title>Complete genome sequence of Corynebacterium casei LMG S-19264T (=DSM 44701T), isolated from a smear-ripened cheese.</title>
        <authorList>
            <consortium name="US DOE Joint Genome Institute (JGI-PGF)"/>
            <person name="Walter F."/>
            <person name="Albersmeier A."/>
            <person name="Kalinowski J."/>
            <person name="Ruckert C."/>
        </authorList>
    </citation>
    <scope>NUCLEOTIDE SEQUENCE</scope>
    <source>
        <strain evidence="9">CGMCC 1.12187</strain>
    </source>
</reference>
<feature type="transmembrane region" description="Helical" evidence="8">
    <location>
        <begin position="467"/>
        <end position="486"/>
    </location>
</feature>
<feature type="region of interest" description="Disordered" evidence="7">
    <location>
        <begin position="1"/>
        <end position="40"/>
    </location>
</feature>
<feature type="transmembrane region" description="Helical" evidence="8">
    <location>
        <begin position="119"/>
        <end position="143"/>
    </location>
</feature>
<dbReference type="Proteomes" id="UP000638848">
    <property type="component" value="Unassembled WGS sequence"/>
</dbReference>
<evidence type="ECO:0000256" key="4">
    <source>
        <dbReference type="ARBA" id="ARBA00022692"/>
    </source>
</evidence>
<keyword evidence="3" id="KW-1003">Cell membrane</keyword>
<evidence type="ECO:0000256" key="5">
    <source>
        <dbReference type="ARBA" id="ARBA00022989"/>
    </source>
</evidence>
<evidence type="ECO:0000256" key="1">
    <source>
        <dbReference type="ARBA" id="ARBA00004651"/>
    </source>
</evidence>
<keyword evidence="6 8" id="KW-0472">Membrane</keyword>
<evidence type="ECO:0000256" key="3">
    <source>
        <dbReference type="ARBA" id="ARBA00022475"/>
    </source>
</evidence>
<evidence type="ECO:0000256" key="8">
    <source>
        <dbReference type="SAM" id="Phobius"/>
    </source>
</evidence>
<dbReference type="EMBL" id="BMEQ01000012">
    <property type="protein sequence ID" value="GGG59848.1"/>
    <property type="molecule type" value="Genomic_DNA"/>
</dbReference>
<evidence type="ECO:0000256" key="6">
    <source>
        <dbReference type="ARBA" id="ARBA00023136"/>
    </source>
</evidence>
<feature type="transmembrane region" description="Helical" evidence="8">
    <location>
        <begin position="398"/>
        <end position="423"/>
    </location>
</feature>
<dbReference type="GO" id="GO:0005886">
    <property type="term" value="C:plasma membrane"/>
    <property type="evidence" value="ECO:0007669"/>
    <property type="project" value="UniProtKB-SubCell"/>
</dbReference>
<accession>A0A917GWZ5</accession>
<feature type="transmembrane region" description="Helical" evidence="8">
    <location>
        <begin position="443"/>
        <end position="460"/>
    </location>
</feature>
<feature type="transmembrane region" description="Helical" evidence="8">
    <location>
        <begin position="325"/>
        <end position="345"/>
    </location>
</feature>
<dbReference type="InterPro" id="IPR003370">
    <property type="entry name" value="Chromate_transpt"/>
</dbReference>
<gene>
    <name evidence="9" type="ORF">GCM10011374_23330</name>
</gene>
<dbReference type="Pfam" id="PF02417">
    <property type="entry name" value="Chromate_transp"/>
    <property type="match status" value="2"/>
</dbReference>
<dbReference type="GO" id="GO:0015109">
    <property type="term" value="F:chromate transmembrane transporter activity"/>
    <property type="evidence" value="ECO:0007669"/>
    <property type="project" value="InterPro"/>
</dbReference>
<dbReference type="PIRSF" id="PIRSF004810">
    <property type="entry name" value="ChrA"/>
    <property type="match status" value="1"/>
</dbReference>
<name>A0A917GWZ5_9MICC</name>
<dbReference type="RefSeq" id="WP_188537416.1">
    <property type="nucleotide sequence ID" value="NZ_BMEQ01000012.1"/>
</dbReference>
<proteinExistence type="inferred from homology"/>
<sequence>MNPTPPPHDHPTADPQTPETQTTETQATTATPTTPATRAGDLIPLGEATRAWFAISLQTFGGPAGQIAVMQRSLVDEHRWIGERRFLHALSYCTLLPGPEAQQLAIYIGWLLNGTVGGLIAGTLFVLPGVVALLVLSGIYVAFGETAVVVALFAGLAPAVLAIVAQAVLKVARRALHHPALVALAVASFLALAVFDVPFPVVVAAAAAIGWGIGRVRPAVMAAPAKKDTADGPAPLISDDALHQSRPSTRRALLVLGVGVPLWLAPVGAAALLTGPESVFTQQGLFFSGTALVTFGGAYAVLAYVAQQAVQTYGWLAPGEMVRGLALAETTPGPLIMVVQFVAFLGAFRDPGTLDPWVAAVIASLLTTWVTFVPCFLFIFLGAPYVERLRGNRSLSAALNGITAAVVGVIANLAVYFAVHTLFATTTALAWGPVHLDLPQPSSLQPGAVLIAVAALVMIFRLRWSVLRTLGVCALAGLLLGLVGLFL</sequence>
<evidence type="ECO:0000313" key="9">
    <source>
        <dbReference type="EMBL" id="GGG59848.1"/>
    </source>
</evidence>
<dbReference type="InterPro" id="IPR014047">
    <property type="entry name" value="Chr_Tranpt_l_chain"/>
</dbReference>
<feature type="transmembrane region" description="Helical" evidence="8">
    <location>
        <begin position="149"/>
        <end position="169"/>
    </location>
</feature>
<dbReference type="AlphaFoldDB" id="A0A917GWZ5"/>
<feature type="transmembrane region" description="Helical" evidence="8">
    <location>
        <begin position="285"/>
        <end position="305"/>
    </location>
</feature>
<keyword evidence="5 8" id="KW-1133">Transmembrane helix</keyword>
<dbReference type="NCBIfam" id="TIGR00937">
    <property type="entry name" value="2A51"/>
    <property type="match status" value="1"/>
</dbReference>
<protein>
    <submittedName>
        <fullName evidence="9">Chromate transporter</fullName>
    </submittedName>
</protein>
<comment type="subcellular location">
    <subcellularLocation>
        <location evidence="1">Cell membrane</location>
        <topology evidence="1">Multi-pass membrane protein</topology>
    </subcellularLocation>
</comment>